<evidence type="ECO:0000259" key="2">
    <source>
        <dbReference type="PROSITE" id="PS51504"/>
    </source>
</evidence>
<dbReference type="InterPro" id="IPR036388">
    <property type="entry name" value="WH-like_DNA-bd_sf"/>
</dbReference>
<feature type="domain" description="H15" evidence="2">
    <location>
        <begin position="4"/>
        <end position="73"/>
    </location>
</feature>
<dbReference type="InterPro" id="IPR005818">
    <property type="entry name" value="Histone_H1/H5_H15"/>
</dbReference>
<dbReference type="SUPFAM" id="SSF46785">
    <property type="entry name" value="Winged helix' DNA-binding domain"/>
    <property type="match status" value="1"/>
</dbReference>
<dbReference type="Pfam" id="PF00538">
    <property type="entry name" value="Linker_histone"/>
    <property type="match status" value="1"/>
</dbReference>
<dbReference type="GO" id="GO:0003677">
    <property type="term" value="F:DNA binding"/>
    <property type="evidence" value="ECO:0007669"/>
    <property type="project" value="InterPro"/>
</dbReference>
<feature type="compositionally biased region" description="Basic residues" evidence="1">
    <location>
        <begin position="212"/>
        <end position="221"/>
    </location>
</feature>
<gene>
    <name evidence="3" type="ORF">WN51_09623</name>
</gene>
<organism evidence="3 4">
    <name type="scientific">Melipona quadrifasciata</name>
    <dbReference type="NCBI Taxonomy" id="166423"/>
    <lineage>
        <taxon>Eukaryota</taxon>
        <taxon>Metazoa</taxon>
        <taxon>Ecdysozoa</taxon>
        <taxon>Arthropoda</taxon>
        <taxon>Hexapoda</taxon>
        <taxon>Insecta</taxon>
        <taxon>Pterygota</taxon>
        <taxon>Neoptera</taxon>
        <taxon>Endopterygota</taxon>
        <taxon>Hymenoptera</taxon>
        <taxon>Apocrita</taxon>
        <taxon>Aculeata</taxon>
        <taxon>Apoidea</taxon>
        <taxon>Anthophila</taxon>
        <taxon>Apidae</taxon>
        <taxon>Melipona</taxon>
    </lineage>
</organism>
<dbReference type="PROSITE" id="PS51504">
    <property type="entry name" value="H15"/>
    <property type="match status" value="1"/>
</dbReference>
<dbReference type="GO" id="GO:0006334">
    <property type="term" value="P:nucleosome assembly"/>
    <property type="evidence" value="ECO:0007669"/>
    <property type="project" value="InterPro"/>
</dbReference>
<accession>A0A0N0BB88</accession>
<feature type="region of interest" description="Disordered" evidence="1">
    <location>
        <begin position="193"/>
        <end position="279"/>
    </location>
</feature>
<evidence type="ECO:0000313" key="3">
    <source>
        <dbReference type="EMBL" id="KOX67218.1"/>
    </source>
</evidence>
<dbReference type="InterPro" id="IPR036390">
    <property type="entry name" value="WH_DNA-bd_sf"/>
</dbReference>
<reference evidence="3 4" key="1">
    <citation type="submission" date="2015-07" db="EMBL/GenBank/DDBJ databases">
        <title>The genome of Melipona quadrifasciata.</title>
        <authorList>
            <person name="Pan H."/>
            <person name="Kapheim K."/>
        </authorList>
    </citation>
    <scope>NUCLEOTIDE SEQUENCE [LARGE SCALE GENOMIC DNA]</scope>
    <source>
        <strain evidence="3">0111107301</strain>
        <tissue evidence="3">Whole body</tissue>
    </source>
</reference>
<feature type="region of interest" description="Disordered" evidence="1">
    <location>
        <begin position="80"/>
        <end position="128"/>
    </location>
</feature>
<dbReference type="SMART" id="SM00526">
    <property type="entry name" value="H15"/>
    <property type="match status" value="1"/>
</dbReference>
<dbReference type="Proteomes" id="UP000053105">
    <property type="component" value="Unassembled WGS sequence"/>
</dbReference>
<dbReference type="AlphaFoldDB" id="A0A0N0BB88"/>
<feature type="compositionally biased region" description="Basic residues" evidence="1">
    <location>
        <begin position="91"/>
        <end position="120"/>
    </location>
</feature>
<feature type="compositionally biased region" description="Polar residues" evidence="1">
    <location>
        <begin position="193"/>
        <end position="204"/>
    </location>
</feature>
<feature type="compositionally biased region" description="Polar residues" evidence="1">
    <location>
        <begin position="249"/>
        <end position="275"/>
    </location>
</feature>
<dbReference type="GO" id="GO:0000786">
    <property type="term" value="C:nucleosome"/>
    <property type="evidence" value="ECO:0007669"/>
    <property type="project" value="InterPro"/>
</dbReference>
<feature type="compositionally biased region" description="Basic and acidic residues" evidence="1">
    <location>
        <begin position="228"/>
        <end position="245"/>
    </location>
</feature>
<keyword evidence="4" id="KW-1185">Reference proteome</keyword>
<name>A0A0N0BB88_9HYME</name>
<evidence type="ECO:0000256" key="1">
    <source>
        <dbReference type="SAM" id="MobiDB-lite"/>
    </source>
</evidence>
<dbReference type="OrthoDB" id="1110759at2759"/>
<sequence length="342" mass="38931">MGKQAPKMSARVVNAIRNLREAHGSTSKEIMNYIMSQCNVPETTVQRQMQTALKRGLDYGILKKTHGHYFLNTDAEPRLASSLAPTEQDGRRRRRGRGRRRSRGRRGRARRRSRGRRPNLKRAETPGEIRAVGKVGKVGKVGNFVQTNGGNEDCRGEVSRVTAMTRVLPNDDDDDDDDAGTVNEIMIIIVPTHSSSVSREQQFDTLHLSPDRHRRRTRGRNAKWNATRRQEREGGEGTRREKKEPAGFSESSHNGSAQRTDGSIQLQTMQSQLSDRLTERRRNYRDVVVDTSSGESRQFRRRYHKGYQAPEKPFAGAKQFSIRTIIFPTNYTLATHSNPRSH</sequence>
<protein>
    <recommendedName>
        <fullName evidence="2">H15 domain-containing protein</fullName>
    </recommendedName>
</protein>
<dbReference type="EMBL" id="KQ438550">
    <property type="protein sequence ID" value="KOX67218.1"/>
    <property type="molecule type" value="Genomic_DNA"/>
</dbReference>
<dbReference type="Gene3D" id="1.10.10.10">
    <property type="entry name" value="Winged helix-like DNA-binding domain superfamily/Winged helix DNA-binding domain"/>
    <property type="match status" value="1"/>
</dbReference>
<proteinExistence type="predicted"/>
<evidence type="ECO:0000313" key="4">
    <source>
        <dbReference type="Proteomes" id="UP000053105"/>
    </source>
</evidence>